<dbReference type="EMBL" id="JAENGY010000050">
    <property type="protein sequence ID" value="KAG6975784.1"/>
    <property type="molecule type" value="Genomic_DNA"/>
</dbReference>
<keyword evidence="8" id="KW-0175">Coiled coil</keyword>
<comment type="catalytic activity">
    <reaction evidence="6">
        <text>(2S)-2-methylbutanoyl-CoA + oxidized [electron-transfer flavoprotein] + H(+) = (2E)-2-methylbut-2-enoyl-CoA + reduced [electron-transfer flavoprotein]</text>
        <dbReference type="Rhea" id="RHEA:48256"/>
        <dbReference type="Rhea" id="RHEA-COMP:10685"/>
        <dbReference type="Rhea" id="RHEA-COMP:10686"/>
        <dbReference type="ChEBI" id="CHEBI:15378"/>
        <dbReference type="ChEBI" id="CHEBI:57337"/>
        <dbReference type="ChEBI" id="CHEBI:57692"/>
        <dbReference type="ChEBI" id="CHEBI:58307"/>
        <dbReference type="ChEBI" id="CHEBI:88166"/>
    </reaction>
    <physiologicalReaction direction="left-to-right" evidence="6">
        <dbReference type="Rhea" id="RHEA:48257"/>
    </physiologicalReaction>
</comment>
<comment type="caution">
    <text evidence="12">The sequence shown here is derived from an EMBL/GenBank/DDBJ whole genome shotgun (WGS) entry which is preliminary data.</text>
</comment>
<evidence type="ECO:0000256" key="5">
    <source>
        <dbReference type="ARBA" id="ARBA00023002"/>
    </source>
</evidence>
<feature type="region of interest" description="Disordered" evidence="9">
    <location>
        <begin position="499"/>
        <end position="521"/>
    </location>
</feature>
<dbReference type="GO" id="GO:0008470">
    <property type="term" value="F:3-methylbutanoyl-CoA dehydrogenase activity"/>
    <property type="evidence" value="ECO:0007669"/>
    <property type="project" value="TreeGrafter"/>
</dbReference>
<dbReference type="FunFam" id="1.20.140.10:FF:000001">
    <property type="entry name" value="Acyl-CoA dehydrogenase"/>
    <property type="match status" value="1"/>
</dbReference>
<evidence type="ECO:0000256" key="1">
    <source>
        <dbReference type="ARBA" id="ARBA00001974"/>
    </source>
</evidence>
<dbReference type="Pfam" id="PF00439">
    <property type="entry name" value="Bromodomain"/>
    <property type="match status" value="1"/>
</dbReference>
<evidence type="ECO:0000313" key="13">
    <source>
        <dbReference type="Proteomes" id="UP000709295"/>
    </source>
</evidence>
<evidence type="ECO:0000313" key="12">
    <source>
        <dbReference type="EMBL" id="KAG6975784.1"/>
    </source>
</evidence>
<evidence type="ECO:0000256" key="7">
    <source>
        <dbReference type="PROSITE-ProRule" id="PRU00035"/>
    </source>
</evidence>
<dbReference type="PROSITE" id="PS50014">
    <property type="entry name" value="BROMODOMAIN_2"/>
    <property type="match status" value="1"/>
</dbReference>
<feature type="region of interest" description="Disordered" evidence="9">
    <location>
        <begin position="1187"/>
        <end position="1407"/>
    </location>
</feature>
<name>A0A8J5MHZ1_9STRA</name>
<feature type="compositionally biased region" description="Polar residues" evidence="9">
    <location>
        <begin position="1319"/>
        <end position="1338"/>
    </location>
</feature>
<accession>A0A8J5MHZ1</accession>
<evidence type="ECO:0000259" key="11">
    <source>
        <dbReference type="PROSITE" id="PS51525"/>
    </source>
</evidence>
<dbReference type="Proteomes" id="UP000709295">
    <property type="component" value="Unassembled WGS sequence"/>
</dbReference>
<feature type="compositionally biased region" description="Low complexity" evidence="9">
    <location>
        <begin position="1230"/>
        <end position="1240"/>
    </location>
</feature>
<dbReference type="FunFam" id="1.10.540.10:FF:000002">
    <property type="entry name" value="Acyl-CoA dehydrogenase FadE19"/>
    <property type="match status" value="1"/>
</dbReference>
<evidence type="ECO:0000256" key="2">
    <source>
        <dbReference type="ARBA" id="ARBA00009347"/>
    </source>
</evidence>
<dbReference type="Pfam" id="PF17035">
    <property type="entry name" value="BET"/>
    <property type="match status" value="1"/>
</dbReference>
<comment type="cofactor">
    <cofactor evidence="1">
        <name>FAD</name>
        <dbReference type="ChEBI" id="CHEBI:57692"/>
    </cofactor>
</comment>
<feature type="region of interest" description="Disordered" evidence="9">
    <location>
        <begin position="421"/>
        <end position="451"/>
    </location>
</feature>
<organism evidence="12 13">
    <name type="scientific">Phytophthora aleatoria</name>
    <dbReference type="NCBI Taxonomy" id="2496075"/>
    <lineage>
        <taxon>Eukaryota</taxon>
        <taxon>Sar</taxon>
        <taxon>Stramenopiles</taxon>
        <taxon>Oomycota</taxon>
        <taxon>Peronosporomycetes</taxon>
        <taxon>Peronosporales</taxon>
        <taxon>Peronosporaceae</taxon>
        <taxon>Phytophthora</taxon>
    </lineage>
</organism>
<feature type="region of interest" description="Disordered" evidence="9">
    <location>
        <begin position="1148"/>
        <end position="1171"/>
    </location>
</feature>
<dbReference type="GO" id="GO:0050660">
    <property type="term" value="F:flavin adenine dinucleotide binding"/>
    <property type="evidence" value="ECO:0007669"/>
    <property type="project" value="InterPro"/>
</dbReference>
<protein>
    <recommendedName>
        <fullName evidence="14">Acyl-CoA dehydrogenase</fullName>
    </recommendedName>
</protein>
<feature type="coiled-coil region" evidence="8">
    <location>
        <begin position="1753"/>
        <end position="1801"/>
    </location>
</feature>
<dbReference type="Pfam" id="PF02771">
    <property type="entry name" value="Acyl-CoA_dh_N"/>
    <property type="match status" value="1"/>
</dbReference>
<evidence type="ECO:0008006" key="14">
    <source>
        <dbReference type="Google" id="ProtNLM"/>
    </source>
</evidence>
<comment type="similarity">
    <text evidence="2">Belongs to the acyl-CoA dehydrogenase family.</text>
</comment>
<evidence type="ECO:0000256" key="8">
    <source>
        <dbReference type="SAM" id="Coils"/>
    </source>
</evidence>
<feature type="compositionally biased region" description="Acidic residues" evidence="9">
    <location>
        <begin position="1241"/>
        <end position="1257"/>
    </location>
</feature>
<feature type="coiled-coil region" evidence="8">
    <location>
        <begin position="1457"/>
        <end position="1484"/>
    </location>
</feature>
<feature type="compositionally biased region" description="Low complexity" evidence="9">
    <location>
        <begin position="1259"/>
        <end position="1281"/>
    </location>
</feature>
<keyword evidence="13" id="KW-1185">Reference proteome</keyword>
<dbReference type="FunFam" id="2.40.110.10:FF:000027">
    <property type="entry name" value="Isovaleryl-CoA dehydrogenase"/>
    <property type="match status" value="1"/>
</dbReference>
<dbReference type="PROSITE" id="PS00073">
    <property type="entry name" value="ACYL_COA_DH_2"/>
    <property type="match status" value="1"/>
</dbReference>
<evidence type="ECO:0000256" key="6">
    <source>
        <dbReference type="ARBA" id="ARBA00049552"/>
    </source>
</evidence>
<dbReference type="PANTHER" id="PTHR43884">
    <property type="entry name" value="ACYL-COA DEHYDROGENASE"/>
    <property type="match status" value="1"/>
</dbReference>
<feature type="domain" description="Bromo" evidence="10">
    <location>
        <begin position="891"/>
        <end position="963"/>
    </location>
</feature>
<feature type="coiled-coil region" evidence="8">
    <location>
        <begin position="1925"/>
        <end position="2002"/>
    </location>
</feature>
<evidence type="ECO:0000259" key="10">
    <source>
        <dbReference type="PROSITE" id="PS50014"/>
    </source>
</evidence>
<feature type="compositionally biased region" description="Polar residues" evidence="9">
    <location>
        <begin position="499"/>
        <end position="510"/>
    </location>
</feature>
<keyword evidence="4" id="KW-0274">FAD</keyword>
<feature type="compositionally biased region" description="Basic and acidic residues" evidence="9">
    <location>
        <begin position="989"/>
        <end position="1001"/>
    </location>
</feature>
<feature type="domain" description="NET" evidence="11">
    <location>
        <begin position="1071"/>
        <end position="1154"/>
    </location>
</feature>
<dbReference type="InterPro" id="IPR013786">
    <property type="entry name" value="AcylCoA_DH/ox_N"/>
</dbReference>
<dbReference type="SMART" id="SM00297">
    <property type="entry name" value="BROMO"/>
    <property type="match status" value="1"/>
</dbReference>
<feature type="compositionally biased region" description="Basic and acidic residues" evidence="9">
    <location>
        <begin position="1353"/>
        <end position="1407"/>
    </location>
</feature>
<dbReference type="Pfam" id="PF00441">
    <property type="entry name" value="Acyl-CoA_dh_1"/>
    <property type="match status" value="1"/>
</dbReference>
<keyword evidence="3" id="KW-0285">Flavoprotein</keyword>
<dbReference type="InterPro" id="IPR006091">
    <property type="entry name" value="Acyl-CoA_Oxase/DH_mid-dom"/>
</dbReference>
<sequence length="2034" mass="225587">MFRQLRQPLLAARRTFTAAECGLARSMSSSTELDLFTPTEEHGALREMLAGFVKMKVDPQALEHDREEKFNIKLFRELGDLGLLGITAPEKYGGSEMDALAAVIAQEELSSSDPAFCLSFLAHSMLFVNNIARNASDAQCHKYLPDACSGAKICGMAMSEPSVGTDVLGMRTTAKKSDCGKFYLLNGTKMWITNGALNDTELGDTFLVYARTGNSGKAKQDFSSFIVEKGFEGFSLGQRIKDKCGMRASNTAELVFENCKVPVENIIGTEGSAVLCMMRNLEIERVTLAAMSLGIARRSLEVMSNYAKEREAFGRPLNNFGQIQKNIAESYAEYMAGRAYVYNTARKLKLDSVGNRVDTDGVKLYCGDMAKRVADRAIQTLGGYGYVGEYNVERLWRDSKLLEIGGGTNESHHKNMVQDLRAKPADPPAPPSSHSGPVTTVAFPPTATTRPASPQLALAATIGDPTLNDPRNEVVQPHKAAKDDKNAVFQTTRIEVVSPNDSATPWTSGTPRGHLDSPQPQQSVTSVHVCVMMVEQQTQQNSAPATVKNNVTIKQELNHTTPTPPPATTDTKPTSDAVIKTVKVADVKKIKPVPDLPREVLQYAPLLVGKYYIQDKRAVWSGMWGMSEAAFKPNGVISSFEMKSQEDVAIPMCGGGDDSVHPAMSGSALARSSKTMNAPVNQVTPVYLGYETDASVRSAMPFEGKYSGSFQIQAVKGKHQTVAEKDVEIRFVHDATNPSQFVVSGSGENRFGVFTLHGFLDKEMNELRLYKVYKPKEPVKRTLPRRSRSARAATPAIKREVKALSISAPGVAAITASVDVTKIVTPQARPTIVAPRSVGTPMSDYLSPSLVLGRSERKRSIPAHLREDNILELDQAPMSMKKCLSILKGLMANPKSAPFLAPVDPVALGIPDYFHVIKEPMDLGTIRNNLETGFYDSPSDFAEHVRLTFRNAMLYNAAHSQVHIYARKLVDDFEKRFKSLNLKLSTKNKHPDMKKKDRKADGPYSSKKIRGGKGTKGNTKRQMSGEDNGLIMSLKEDIERLKATLEQLQPSMAKAVASKSAKAAKPFKMDDLTEEELNEPMSQMDKARLSSDIKLLPQDKINRVLQIIAEAVPVAKLANENDEVELDINAFDTRCLRMLEGFVRENGIGRKRKRPAKKSTMPPAEKRLKSAKVAALNIRNRKEELKNQLAAIDSDGTGVTRTGENSDRRSDQDVAMTDVDGGDTKKGGESSDSSSSSSESSDSDSDSDSESDSDDDGGAPLERSPPLSSAPSLSQLDPSASVHSVDAAKKIRDEQLSSSEPLRVENRGAWSMLAKKETPNGTPLPQSNGGSQSTSSLWLSARSMEQIKQQKIQQKEKERSDELEAQKRREIEMREKEKEREQTERRKQEQEQAAKLAEEKRLREERAREAERARQAHLAMEREKLARDDDVELHDATLSEDLDAFSSKLVVFERLFIPRVEMQANDLHKKFEELNEEISAALRVQQDAVASANTFTGLSNLAAARKDALRLAKKTTDWRGDVTVLAKHIDLQLQNSRALRSHYAQSLLSSSAQKQQEEAEGSRLRCLRSDLRLLQDFRVHSVRQRDEEDPALLTAMEEETKQLKVFIDKNTKKEKMGGNLEQSALALELFEMRRDIMSRISEDLVKEKKQLDVEVGNPEALANEGFGIGHNATTEKDALASVQTTILSLFCAHVILMQALQELQKEKHERLAAKSRNSVVDIAGVEGLNAIAMEPRVASPTRASTELKSDMLLEDVHFAMQKLKREMAELKTTNSKLLLTNSQLEDDLAHLQAKFDEEKRAHVNGKKWFLPKIQKMEEQMLNTIKAFEEVKLSVELMTNMYKHLSSSLTLQQEGEDELKRERDRVSLLLAEEIKKIAALTKENERKDRLVTLAMAARYEMIQLANRHEKQAKEACEQRDIWGSRAHQAEAELATNKQQLEEAFQRLEATNDTLSSAKASFVQLQGEVRATAQVAAAKEVELLAAFEKQQAVLQQKLDKTKRELMESVAEMLSLDSRLRKAQEKLTKQATDGTSA</sequence>
<dbReference type="InterPro" id="IPR027353">
    <property type="entry name" value="NET_dom"/>
</dbReference>
<keyword evidence="5" id="KW-0560">Oxidoreductase</keyword>
<dbReference type="InterPro" id="IPR006089">
    <property type="entry name" value="Acyl-CoA_DH_CS"/>
</dbReference>
<gene>
    <name evidence="12" type="ORF">JG688_00002019</name>
</gene>
<feature type="compositionally biased region" description="Low complexity" evidence="9">
    <location>
        <begin position="432"/>
        <end position="451"/>
    </location>
</feature>
<evidence type="ECO:0000256" key="4">
    <source>
        <dbReference type="ARBA" id="ARBA00022827"/>
    </source>
</evidence>
<dbReference type="GO" id="GO:0006552">
    <property type="term" value="P:L-leucine catabolic process"/>
    <property type="evidence" value="ECO:0007669"/>
    <property type="project" value="TreeGrafter"/>
</dbReference>
<dbReference type="PROSITE" id="PS51525">
    <property type="entry name" value="NET"/>
    <property type="match status" value="1"/>
</dbReference>
<evidence type="ECO:0000256" key="3">
    <source>
        <dbReference type="ARBA" id="ARBA00022630"/>
    </source>
</evidence>
<evidence type="ECO:0000256" key="9">
    <source>
        <dbReference type="SAM" id="MobiDB-lite"/>
    </source>
</evidence>
<feature type="region of interest" description="Disordered" evidence="9">
    <location>
        <begin position="984"/>
        <end position="1027"/>
    </location>
</feature>
<proteinExistence type="inferred from homology"/>
<feature type="compositionally biased region" description="Basic and acidic residues" evidence="9">
    <location>
        <begin position="1286"/>
        <end position="1295"/>
    </location>
</feature>
<dbReference type="PANTHER" id="PTHR43884:SF12">
    <property type="entry name" value="ISOVALERYL-COA DEHYDROGENASE, MITOCHONDRIAL-RELATED"/>
    <property type="match status" value="1"/>
</dbReference>
<dbReference type="InterPro" id="IPR001487">
    <property type="entry name" value="Bromodomain"/>
</dbReference>
<reference evidence="12" key="1">
    <citation type="submission" date="2021-01" db="EMBL/GenBank/DDBJ databases">
        <title>Phytophthora aleatoria, a newly-described species from Pinus radiata is distinct from Phytophthora cactorum isolates based on comparative genomics.</title>
        <authorList>
            <person name="Mcdougal R."/>
            <person name="Panda P."/>
            <person name="Williams N."/>
            <person name="Studholme D.J."/>
        </authorList>
    </citation>
    <scope>NUCLEOTIDE SEQUENCE</scope>
    <source>
        <strain evidence="12">NZFS 4037</strain>
    </source>
</reference>
<dbReference type="Pfam" id="PF02770">
    <property type="entry name" value="Acyl-CoA_dh_M"/>
    <property type="match status" value="1"/>
</dbReference>
<keyword evidence="7" id="KW-0103">Bromodomain</keyword>
<dbReference type="InterPro" id="IPR009075">
    <property type="entry name" value="AcylCo_DH/oxidase_C"/>
</dbReference>